<dbReference type="Proteomes" id="UP000784294">
    <property type="component" value="Unassembled WGS sequence"/>
</dbReference>
<name>A0A448WJL6_9PLAT</name>
<reference evidence="2" key="1">
    <citation type="submission" date="2018-11" db="EMBL/GenBank/DDBJ databases">
        <authorList>
            <consortium name="Pathogen Informatics"/>
        </authorList>
    </citation>
    <scope>NUCLEOTIDE SEQUENCE</scope>
</reference>
<dbReference type="EMBL" id="CAAALY010017435">
    <property type="protein sequence ID" value="VEL13323.1"/>
    <property type="molecule type" value="Genomic_DNA"/>
</dbReference>
<gene>
    <name evidence="2" type="ORF">PXEA_LOCUS6763</name>
</gene>
<evidence type="ECO:0000256" key="1">
    <source>
        <dbReference type="SAM" id="MobiDB-lite"/>
    </source>
</evidence>
<dbReference type="AlphaFoldDB" id="A0A448WJL6"/>
<evidence type="ECO:0000313" key="2">
    <source>
        <dbReference type="EMBL" id="VEL13323.1"/>
    </source>
</evidence>
<sequence length="102" mass="11264">MLPKPNVGCRTSRCQKTGPVVSGSSKKLRKLSVQKATADRWDENRLRSHQRANPVVIWSISLECFSGLAEASAALTRTRPGPYRSRYKHSTATHIIKCTGGL</sequence>
<keyword evidence="3" id="KW-1185">Reference proteome</keyword>
<accession>A0A448WJL6</accession>
<organism evidence="2 3">
    <name type="scientific">Protopolystoma xenopodis</name>
    <dbReference type="NCBI Taxonomy" id="117903"/>
    <lineage>
        <taxon>Eukaryota</taxon>
        <taxon>Metazoa</taxon>
        <taxon>Spiralia</taxon>
        <taxon>Lophotrochozoa</taxon>
        <taxon>Platyhelminthes</taxon>
        <taxon>Monogenea</taxon>
        <taxon>Polyopisthocotylea</taxon>
        <taxon>Polystomatidea</taxon>
        <taxon>Polystomatidae</taxon>
        <taxon>Protopolystoma</taxon>
    </lineage>
</organism>
<protein>
    <submittedName>
        <fullName evidence="2">Uncharacterized protein</fullName>
    </submittedName>
</protein>
<feature type="region of interest" description="Disordered" evidence="1">
    <location>
        <begin position="1"/>
        <end position="29"/>
    </location>
</feature>
<proteinExistence type="predicted"/>
<comment type="caution">
    <text evidence="2">The sequence shown here is derived from an EMBL/GenBank/DDBJ whole genome shotgun (WGS) entry which is preliminary data.</text>
</comment>
<evidence type="ECO:0000313" key="3">
    <source>
        <dbReference type="Proteomes" id="UP000784294"/>
    </source>
</evidence>